<accession>A0A8S1FAA2</accession>
<keyword evidence="2" id="KW-1185">Reference proteome</keyword>
<name>A0A8S1FAA2_9PELO</name>
<dbReference type="AlphaFoldDB" id="A0A8S1FAA2"/>
<dbReference type="Proteomes" id="UP000494206">
    <property type="component" value="Unassembled WGS sequence"/>
</dbReference>
<protein>
    <submittedName>
        <fullName evidence="1">Uncharacterized protein</fullName>
    </submittedName>
</protein>
<organism evidence="1 2">
    <name type="scientific">Caenorhabditis bovis</name>
    <dbReference type="NCBI Taxonomy" id="2654633"/>
    <lineage>
        <taxon>Eukaryota</taxon>
        <taxon>Metazoa</taxon>
        <taxon>Ecdysozoa</taxon>
        <taxon>Nematoda</taxon>
        <taxon>Chromadorea</taxon>
        <taxon>Rhabditida</taxon>
        <taxon>Rhabditina</taxon>
        <taxon>Rhabditomorpha</taxon>
        <taxon>Rhabditoidea</taxon>
        <taxon>Rhabditidae</taxon>
        <taxon>Peloderinae</taxon>
        <taxon>Caenorhabditis</taxon>
    </lineage>
</organism>
<dbReference type="EMBL" id="CADEPM010000008">
    <property type="protein sequence ID" value="CAB3409104.1"/>
    <property type="molecule type" value="Genomic_DNA"/>
</dbReference>
<sequence length="244" mass="27859">MTGGRRTSSVTAQISRQARRFSTAIAPTLTKIEVVHILQKLDSVHIKLNDISQLQAAIENYVMRNSVQFDPVELDIYNKEGYRFMQASVFPDEIILQEGHKKICEITLIDNEDSTNILKIKHPVSGMTVYELRELGGTILIQANTDDLKGARIMTQNSGLSTLFMQCGCSFTKETWSVMTQDTMMATVKPNRSFFSENQIKIEWMENCENELRLISLAYGIAQMIRGAFPQLFHIVKEFRNRNQ</sequence>
<evidence type="ECO:0000313" key="2">
    <source>
        <dbReference type="Proteomes" id="UP000494206"/>
    </source>
</evidence>
<comment type="caution">
    <text evidence="1">The sequence shown here is derived from an EMBL/GenBank/DDBJ whole genome shotgun (WGS) entry which is preliminary data.</text>
</comment>
<dbReference type="OrthoDB" id="5814573at2759"/>
<proteinExistence type="predicted"/>
<gene>
    <name evidence="1" type="ORF">CBOVIS_LOCUS10797</name>
</gene>
<evidence type="ECO:0000313" key="1">
    <source>
        <dbReference type="EMBL" id="CAB3409104.1"/>
    </source>
</evidence>
<reference evidence="1 2" key="1">
    <citation type="submission" date="2020-04" db="EMBL/GenBank/DDBJ databases">
        <authorList>
            <person name="Laetsch R D."/>
            <person name="Stevens L."/>
            <person name="Kumar S."/>
            <person name="Blaxter L. M."/>
        </authorList>
    </citation>
    <scope>NUCLEOTIDE SEQUENCE [LARGE SCALE GENOMIC DNA]</scope>
</reference>